<feature type="non-terminal residue" evidence="2">
    <location>
        <position position="1"/>
    </location>
</feature>
<feature type="region of interest" description="Disordered" evidence="1">
    <location>
        <begin position="1"/>
        <end position="25"/>
    </location>
</feature>
<keyword evidence="3" id="KW-1185">Reference proteome</keyword>
<dbReference type="AlphaFoldDB" id="A0A9P6E6E2"/>
<feature type="compositionally biased region" description="Pro residues" evidence="1">
    <location>
        <begin position="16"/>
        <end position="25"/>
    </location>
</feature>
<accession>A0A9P6E6E2</accession>
<protein>
    <submittedName>
        <fullName evidence="2">Uncharacterized protein</fullName>
    </submittedName>
</protein>
<dbReference type="Proteomes" id="UP000807306">
    <property type="component" value="Unassembled WGS sequence"/>
</dbReference>
<evidence type="ECO:0000256" key="1">
    <source>
        <dbReference type="SAM" id="MobiDB-lite"/>
    </source>
</evidence>
<proteinExistence type="predicted"/>
<gene>
    <name evidence="2" type="ORF">CPB83DRAFT_862850</name>
</gene>
<name>A0A9P6E6E2_9AGAR</name>
<dbReference type="EMBL" id="MU157917">
    <property type="protein sequence ID" value="KAF9523463.1"/>
    <property type="molecule type" value="Genomic_DNA"/>
</dbReference>
<evidence type="ECO:0000313" key="3">
    <source>
        <dbReference type="Proteomes" id="UP000807306"/>
    </source>
</evidence>
<reference evidence="2" key="1">
    <citation type="submission" date="2020-11" db="EMBL/GenBank/DDBJ databases">
        <authorList>
            <consortium name="DOE Joint Genome Institute"/>
            <person name="Ahrendt S."/>
            <person name="Riley R."/>
            <person name="Andreopoulos W."/>
            <person name="Labutti K."/>
            <person name="Pangilinan J."/>
            <person name="Ruiz-Duenas F.J."/>
            <person name="Barrasa J.M."/>
            <person name="Sanchez-Garcia M."/>
            <person name="Camarero S."/>
            <person name="Miyauchi S."/>
            <person name="Serrano A."/>
            <person name="Linde D."/>
            <person name="Babiker R."/>
            <person name="Drula E."/>
            <person name="Ayuso-Fernandez I."/>
            <person name="Pacheco R."/>
            <person name="Padilla G."/>
            <person name="Ferreira P."/>
            <person name="Barriuso J."/>
            <person name="Kellner H."/>
            <person name="Castanera R."/>
            <person name="Alfaro M."/>
            <person name="Ramirez L."/>
            <person name="Pisabarro A.G."/>
            <person name="Kuo A."/>
            <person name="Tritt A."/>
            <person name="Lipzen A."/>
            <person name="He G."/>
            <person name="Yan M."/>
            <person name="Ng V."/>
            <person name="Cullen D."/>
            <person name="Martin F."/>
            <person name="Rosso M.-N."/>
            <person name="Henrissat B."/>
            <person name="Hibbett D."/>
            <person name="Martinez A.T."/>
            <person name="Grigoriev I.V."/>
        </authorList>
    </citation>
    <scope>NUCLEOTIDE SEQUENCE</scope>
    <source>
        <strain evidence="2">CBS 506.95</strain>
    </source>
</reference>
<organism evidence="2 3">
    <name type="scientific">Crepidotus variabilis</name>
    <dbReference type="NCBI Taxonomy" id="179855"/>
    <lineage>
        <taxon>Eukaryota</taxon>
        <taxon>Fungi</taxon>
        <taxon>Dikarya</taxon>
        <taxon>Basidiomycota</taxon>
        <taxon>Agaricomycotina</taxon>
        <taxon>Agaricomycetes</taxon>
        <taxon>Agaricomycetidae</taxon>
        <taxon>Agaricales</taxon>
        <taxon>Agaricineae</taxon>
        <taxon>Crepidotaceae</taxon>
        <taxon>Crepidotus</taxon>
    </lineage>
</organism>
<dbReference type="OrthoDB" id="2788229at2759"/>
<evidence type="ECO:0000313" key="2">
    <source>
        <dbReference type="EMBL" id="KAF9523463.1"/>
    </source>
</evidence>
<sequence length="464" mass="53017">MGNVFSRKLTKRDPIHSPPASPPVPSTCAVVPLAKTSNFAMPNIPPEIYDKIIMYVMDDRTDLRSCALASIHFLDVSRRYLFHHIVLDSPEKWEQFQAFVDDSSAVPKHAVIFDFYVEPFVWKALEGTDQPTLAKISDCMATFLNLKTLRIRFQPPIPPEKISPSVSPNLASIVRALSKSAKLERLDVVADTFPSSLRVVSQFHYLKHFVIEHESIPSPEYQQMMTMFEGVQNATPIMLESLEMTFSKSSSQHLFNWVLHPQNPVKLIQLQRLIIHTQDGLAGHLRFCLILRLFADSLKVLLFDPSTDVSTNQDSAMQDPLNFSVFKNLQHLGLSVDCVNFGISTAPRDNLDPIKWITTKLDTLDKATNQVQILELHFYYTFGSFSFDVSHWQVVVAAIIRNLPRLRLVDVRISESDFSLEIIRRMEEHIKPLRDFCLVQLKSIDHPDQGFRFPDTLKTLRLFG</sequence>
<comment type="caution">
    <text evidence="2">The sequence shown here is derived from an EMBL/GenBank/DDBJ whole genome shotgun (WGS) entry which is preliminary data.</text>
</comment>